<dbReference type="NCBIfam" id="TIGR01174">
    <property type="entry name" value="ftsA"/>
    <property type="match status" value="1"/>
</dbReference>
<dbReference type="InterPro" id="IPR043129">
    <property type="entry name" value="ATPase_NBD"/>
</dbReference>
<dbReference type="Gene3D" id="3.30.420.40">
    <property type="match status" value="2"/>
</dbReference>
<dbReference type="PANTHER" id="PTHR32432">
    <property type="entry name" value="CELL DIVISION PROTEIN FTSA-RELATED"/>
    <property type="match status" value="1"/>
</dbReference>
<dbReference type="EMBL" id="CP011361">
    <property type="protein sequence ID" value="AKG04648.1"/>
    <property type="molecule type" value="Genomic_DNA"/>
</dbReference>
<evidence type="ECO:0000256" key="1">
    <source>
        <dbReference type="ARBA" id="ARBA00022475"/>
    </source>
</evidence>
<dbReference type="GO" id="GO:0032153">
    <property type="term" value="C:cell division site"/>
    <property type="evidence" value="ECO:0007669"/>
    <property type="project" value="UniProtKB-UniRule"/>
</dbReference>
<name>A0AAC8T616_9BACI</name>
<dbReference type="PIRSF" id="PIRSF003101">
    <property type="entry name" value="FtsA"/>
    <property type="match status" value="1"/>
</dbReference>
<evidence type="ECO:0000313" key="10">
    <source>
        <dbReference type="Proteomes" id="UP000092654"/>
    </source>
</evidence>
<dbReference type="HAMAP" id="MF_02033">
    <property type="entry name" value="FtsA"/>
    <property type="match status" value="1"/>
</dbReference>
<feature type="domain" description="SHS2" evidence="8">
    <location>
        <begin position="17"/>
        <end position="204"/>
    </location>
</feature>
<dbReference type="PANTHER" id="PTHR32432:SF4">
    <property type="entry name" value="CELL DIVISION PROTEIN FTSA"/>
    <property type="match status" value="1"/>
</dbReference>
<keyword evidence="1 5" id="KW-1003">Cell membrane</keyword>
<proteinExistence type="inferred from homology"/>
<dbReference type="InterPro" id="IPR050696">
    <property type="entry name" value="FtsA/MreB"/>
</dbReference>
<dbReference type="Pfam" id="PF02491">
    <property type="entry name" value="SHS2_FTSA"/>
    <property type="match status" value="1"/>
</dbReference>
<dbReference type="FunFam" id="3.30.1490.110:FF:000003">
    <property type="entry name" value="Cell division protein FtsA"/>
    <property type="match status" value="1"/>
</dbReference>
<evidence type="ECO:0000256" key="6">
    <source>
        <dbReference type="PIRNR" id="PIRNR003101"/>
    </source>
</evidence>
<keyword evidence="4 5" id="KW-0131">Cell cycle</keyword>
<evidence type="ECO:0000256" key="3">
    <source>
        <dbReference type="ARBA" id="ARBA00023136"/>
    </source>
</evidence>
<sequence>MVVYRRCARLNNEKEILVSLDVGTSEIKAIIGEVANDSLNVIGVGTAPSLGMKKGAIVDIDKTVQSIHSAVDQAERMVDMKIDRVVVGVNGNHVQLQNCHGVVAVSSEDREIEDEDIARVIDAAQVVSVPPEREIIDVIPKEFIVDGQDEITDPRGMIGVRLEMEGTIITCTKTVLHNTLRCVERAGLEVIDVCLQPLATGTAALSEDEKHLGIALMDVGGGSTTISVFKEGHLVGTAMIPVGGDNITKDLSVGLRTSTEEAESIKVEHGHAFYEDANEQETFSVNIIGSNQQETYNQVDISDMIEARMEEVYVMVAKELQRMGVQDLPGGFVLTGGSMNMPGVLELAQDVFSANLRLAVPDYLGVRDPKYTSGVGTLQFAYRNAKIQGKDIFPSVQNIGEPAKTAPKQPKAQKPKQKSQTQKQQSSKEKEETGFSKFIKAFFD</sequence>
<evidence type="ECO:0000256" key="2">
    <source>
        <dbReference type="ARBA" id="ARBA00022618"/>
    </source>
</evidence>
<evidence type="ECO:0000256" key="5">
    <source>
        <dbReference type="HAMAP-Rule" id="MF_02033"/>
    </source>
</evidence>
<evidence type="ECO:0000256" key="7">
    <source>
        <dbReference type="SAM" id="MobiDB-lite"/>
    </source>
</evidence>
<dbReference type="Gene3D" id="3.30.1490.110">
    <property type="match status" value="1"/>
</dbReference>
<evidence type="ECO:0000256" key="4">
    <source>
        <dbReference type="ARBA" id="ARBA00023306"/>
    </source>
</evidence>
<keyword evidence="2 5" id="KW-0132">Cell division</keyword>
<dbReference type="GO" id="GO:0043093">
    <property type="term" value="P:FtsZ-dependent cytokinesis"/>
    <property type="evidence" value="ECO:0007669"/>
    <property type="project" value="UniProtKB-UniRule"/>
</dbReference>
<evidence type="ECO:0000313" key="9">
    <source>
        <dbReference type="EMBL" id="AKG04648.1"/>
    </source>
</evidence>
<comment type="similarity">
    <text evidence="5 6">Belongs to the FtsA/MreB family.</text>
</comment>
<feature type="region of interest" description="Disordered" evidence="7">
    <location>
        <begin position="397"/>
        <end position="435"/>
    </location>
</feature>
<comment type="function">
    <text evidence="5 6">Cell division protein that is involved in the assembly of the Z ring. May serve as a membrane anchor for the Z ring.</text>
</comment>
<gene>
    <name evidence="5" type="primary">ftsA</name>
    <name evidence="9" type="ORF">AAV35_007455</name>
</gene>
<organism evidence="9 10">
    <name type="scientific">Salimicrobium jeotgali</name>
    <dbReference type="NCBI Taxonomy" id="1230341"/>
    <lineage>
        <taxon>Bacteria</taxon>
        <taxon>Bacillati</taxon>
        <taxon>Bacillota</taxon>
        <taxon>Bacilli</taxon>
        <taxon>Bacillales</taxon>
        <taxon>Bacillaceae</taxon>
        <taxon>Salimicrobium</taxon>
    </lineage>
</organism>
<dbReference type="GO" id="GO:0009898">
    <property type="term" value="C:cytoplasmic side of plasma membrane"/>
    <property type="evidence" value="ECO:0007669"/>
    <property type="project" value="UniProtKB-UniRule"/>
</dbReference>
<dbReference type="AlphaFoldDB" id="A0AAC8T616"/>
<dbReference type="Pfam" id="PF14450">
    <property type="entry name" value="FtsA"/>
    <property type="match status" value="1"/>
</dbReference>
<dbReference type="RefSeq" id="WP_052034745.1">
    <property type="nucleotide sequence ID" value="NZ_AMPQ01000007.1"/>
</dbReference>
<dbReference type="InterPro" id="IPR003494">
    <property type="entry name" value="SHS2_FtsA"/>
</dbReference>
<reference evidence="10" key="1">
    <citation type="submission" date="2015-06" db="EMBL/GenBank/DDBJ databases">
        <title>Salimicrobium jeotgali MJ3, isolated from Myulchi jeot, a traditional Korean fermented seafood.</title>
        <authorList>
            <person name="Kim K.H."/>
            <person name="Jeon C.O."/>
            <person name="Jin H.M."/>
        </authorList>
    </citation>
    <scope>NUCLEOTIDE SEQUENCE [LARGE SCALE GENOMIC DNA]</scope>
    <source>
        <strain evidence="10">MJ3</strain>
    </source>
</reference>
<protein>
    <recommendedName>
        <fullName evidence="5 6">Cell division protein FtsA</fullName>
    </recommendedName>
</protein>
<keyword evidence="3 5" id="KW-0472">Membrane</keyword>
<dbReference type="Proteomes" id="UP000092654">
    <property type="component" value="Chromosome"/>
</dbReference>
<dbReference type="CDD" id="cd24048">
    <property type="entry name" value="ASKHA_NBD_FtsA"/>
    <property type="match status" value="1"/>
</dbReference>
<dbReference type="SMART" id="SM00842">
    <property type="entry name" value="FtsA"/>
    <property type="match status" value="1"/>
</dbReference>
<dbReference type="KEGG" id="sje:AAV35_007455"/>
<dbReference type="InterPro" id="IPR020823">
    <property type="entry name" value="Cell_div_FtsA"/>
</dbReference>
<accession>A0AAC8T616</accession>
<dbReference type="SUPFAM" id="SSF53067">
    <property type="entry name" value="Actin-like ATPase domain"/>
    <property type="match status" value="2"/>
</dbReference>
<evidence type="ECO:0000259" key="8">
    <source>
        <dbReference type="SMART" id="SM00842"/>
    </source>
</evidence>
<comment type="subunit">
    <text evidence="5">Self-interacts. Interacts with FtsZ.</text>
</comment>
<comment type="subcellular location">
    <subcellularLocation>
        <location evidence="5">Cell membrane</location>
        <topology evidence="5">Peripheral membrane protein</topology>
        <orientation evidence="5">Cytoplasmic side</orientation>
    </subcellularLocation>
    <text evidence="5">Localizes to the Z ring in an FtsZ-dependent manner. Targeted to the membrane through a conserved C-terminal amphipathic helix.</text>
</comment>